<dbReference type="PANTHER" id="PTHR42878:SF7">
    <property type="entry name" value="SENSOR HISTIDINE KINASE GLRK"/>
    <property type="match status" value="1"/>
</dbReference>
<protein>
    <recommendedName>
        <fullName evidence="14">Sensor-like histidine kinase SenX3</fullName>
        <ecNumber evidence="3">2.7.13.3</ecNumber>
    </recommendedName>
</protein>
<dbReference type="RefSeq" id="WP_201936551.1">
    <property type="nucleotide sequence ID" value="NZ_JAERSG010000003.1"/>
</dbReference>
<evidence type="ECO:0000256" key="3">
    <source>
        <dbReference type="ARBA" id="ARBA00012438"/>
    </source>
</evidence>
<dbReference type="InterPro" id="IPR005467">
    <property type="entry name" value="His_kinase_dom"/>
</dbReference>
<dbReference type="Pfam" id="PF05231">
    <property type="entry name" value="MASE1"/>
    <property type="match status" value="1"/>
</dbReference>
<feature type="transmembrane region" description="Helical" evidence="15">
    <location>
        <begin position="237"/>
        <end position="260"/>
    </location>
</feature>
<dbReference type="Gene3D" id="1.10.287.130">
    <property type="match status" value="1"/>
</dbReference>
<dbReference type="SUPFAM" id="SSF55785">
    <property type="entry name" value="PYP-like sensor domain (PAS domain)"/>
    <property type="match status" value="1"/>
</dbReference>
<dbReference type="Pfam" id="PF02518">
    <property type="entry name" value="HATPase_c"/>
    <property type="match status" value="1"/>
</dbReference>
<evidence type="ECO:0000259" key="16">
    <source>
        <dbReference type="PROSITE" id="PS50109"/>
    </source>
</evidence>
<sequence>MTRSGAWGARWTDGHSFVLFAVLYAAASLLSRATVLSGPGGGISLILPAAGIAVLWLMQSRRPVLVVAAVGGELAVILLVTGASAALAAAATVATMVQTATIVALLRRWVPGALGTGGEGSIHSLPVLMRGTGSVALGCTSGALLGAIGLWANGSQSWTDVVLLFLRQFCGVMIVAPVGHLTWEHFTQPRRPRPQTSYVELAGLWLVTAVVYGWVFTSPLPTAFAVIPLTIWCAVRFSTYAAAIHATTFGSVAVVLTLLGRGDFSVIRDLPIAAIHAQGFTIVVLMTALVLGSVRDQRVDVLERLVRSEATAAARAGLLLAMNQAMDEGLMLVDASGTVLQANDSARAMLARLSGAGGPTTADYDLLRTDGSPLPPAELPSRRALIDGHLPTTDIILPLKDGTRRVATVTATRLPDGIDATSGPVALLVFRDVTAERAESRRLAEFAETTAHDLRSPLTTVRGWASMASTELTKDAPSISRANDLVTKAMTGVTRLGELIDEMLDHALAEGAELHLEPLELAGPDGLVDDLADLLAVPDLTVHAVRGHTVLGDERAVRQVFANLLGNAVKYADPARPLAVDVHVRRRGSRVLVEVTDNGRGIAEADRETVFDRFERSSSAAAVVGTGIGLSVCRLVVERHGGTIRCTSGPGGIGTTFSFDLPAAEDDVPTGP</sequence>
<dbReference type="InterPro" id="IPR007895">
    <property type="entry name" value="MASE1"/>
</dbReference>
<dbReference type="InterPro" id="IPR000014">
    <property type="entry name" value="PAS"/>
</dbReference>
<evidence type="ECO:0000256" key="12">
    <source>
        <dbReference type="ARBA" id="ARBA00023012"/>
    </source>
</evidence>
<evidence type="ECO:0000256" key="8">
    <source>
        <dbReference type="ARBA" id="ARBA00022741"/>
    </source>
</evidence>
<dbReference type="CDD" id="cd00082">
    <property type="entry name" value="HisKA"/>
    <property type="match status" value="1"/>
</dbReference>
<evidence type="ECO:0000256" key="6">
    <source>
        <dbReference type="ARBA" id="ARBA00022679"/>
    </source>
</evidence>
<feature type="transmembrane region" description="Helical" evidence="15">
    <location>
        <begin position="272"/>
        <end position="294"/>
    </location>
</feature>
<dbReference type="PROSITE" id="PS50109">
    <property type="entry name" value="HIS_KIN"/>
    <property type="match status" value="1"/>
</dbReference>
<feature type="transmembrane region" description="Helical" evidence="15">
    <location>
        <begin position="127"/>
        <end position="152"/>
    </location>
</feature>
<keyword evidence="6" id="KW-0808">Transferase</keyword>
<dbReference type="InterPro" id="IPR035965">
    <property type="entry name" value="PAS-like_dom_sf"/>
</dbReference>
<dbReference type="SMART" id="SM00387">
    <property type="entry name" value="HATPase_c"/>
    <property type="match status" value="1"/>
</dbReference>
<keyword evidence="13 15" id="KW-0472">Membrane</keyword>
<keyword evidence="12" id="KW-0902">Two-component regulatory system</keyword>
<keyword evidence="11 15" id="KW-1133">Transmembrane helix</keyword>
<dbReference type="CDD" id="cd00130">
    <property type="entry name" value="PAS"/>
    <property type="match status" value="1"/>
</dbReference>
<dbReference type="InterPro" id="IPR036890">
    <property type="entry name" value="HATPase_C_sf"/>
</dbReference>
<evidence type="ECO:0000256" key="11">
    <source>
        <dbReference type="ARBA" id="ARBA00022989"/>
    </source>
</evidence>
<dbReference type="Pfam" id="PF00512">
    <property type="entry name" value="HisKA"/>
    <property type="match status" value="1"/>
</dbReference>
<feature type="domain" description="Histidine kinase" evidence="16">
    <location>
        <begin position="449"/>
        <end position="665"/>
    </location>
</feature>
<proteinExistence type="predicted"/>
<dbReference type="InterPro" id="IPR003594">
    <property type="entry name" value="HATPase_dom"/>
</dbReference>
<dbReference type="Gene3D" id="3.30.450.20">
    <property type="entry name" value="PAS domain"/>
    <property type="match status" value="1"/>
</dbReference>
<comment type="caution">
    <text evidence="17">The sequence shown here is derived from an EMBL/GenBank/DDBJ whole genome shotgun (WGS) entry which is preliminary data.</text>
</comment>
<evidence type="ECO:0000256" key="5">
    <source>
        <dbReference type="ARBA" id="ARBA00022553"/>
    </source>
</evidence>
<dbReference type="EC" id="2.7.13.3" evidence="3"/>
<comment type="subcellular location">
    <subcellularLocation>
        <location evidence="2">Cell membrane</location>
        <topology evidence="2">Multi-pass membrane protein</topology>
    </subcellularLocation>
</comment>
<dbReference type="Gene3D" id="3.30.565.10">
    <property type="entry name" value="Histidine kinase-like ATPase, C-terminal domain"/>
    <property type="match status" value="1"/>
</dbReference>
<comment type="catalytic activity">
    <reaction evidence="1">
        <text>ATP + protein L-histidine = ADP + protein N-phospho-L-histidine.</text>
        <dbReference type="EC" id="2.7.13.3"/>
    </reaction>
</comment>
<keyword evidence="18" id="KW-1185">Reference proteome</keyword>
<dbReference type="PANTHER" id="PTHR42878">
    <property type="entry name" value="TWO-COMPONENT HISTIDINE KINASE"/>
    <property type="match status" value="1"/>
</dbReference>
<evidence type="ECO:0000256" key="7">
    <source>
        <dbReference type="ARBA" id="ARBA00022692"/>
    </source>
</evidence>
<evidence type="ECO:0000256" key="10">
    <source>
        <dbReference type="ARBA" id="ARBA00022840"/>
    </source>
</evidence>
<dbReference type="PRINTS" id="PR00344">
    <property type="entry name" value="BCTRLSENSOR"/>
</dbReference>
<keyword evidence="9" id="KW-0418">Kinase</keyword>
<organism evidence="17 18">
    <name type="scientific">Nocardioides baculatus</name>
    <dbReference type="NCBI Taxonomy" id="2801337"/>
    <lineage>
        <taxon>Bacteria</taxon>
        <taxon>Bacillati</taxon>
        <taxon>Actinomycetota</taxon>
        <taxon>Actinomycetes</taxon>
        <taxon>Propionibacteriales</taxon>
        <taxon>Nocardioidaceae</taxon>
        <taxon>Nocardioides</taxon>
    </lineage>
</organism>
<gene>
    <name evidence="17" type="ORF">JI751_12180</name>
</gene>
<dbReference type="InterPro" id="IPR050351">
    <property type="entry name" value="BphY/WalK/GraS-like"/>
</dbReference>
<evidence type="ECO:0000256" key="2">
    <source>
        <dbReference type="ARBA" id="ARBA00004651"/>
    </source>
</evidence>
<feature type="transmembrane region" description="Helical" evidence="15">
    <location>
        <begin position="164"/>
        <end position="186"/>
    </location>
</feature>
<feature type="transmembrane region" description="Helical" evidence="15">
    <location>
        <begin position="12"/>
        <end position="30"/>
    </location>
</feature>
<dbReference type="InterPro" id="IPR036097">
    <property type="entry name" value="HisK_dim/P_sf"/>
</dbReference>
<feature type="transmembrane region" description="Helical" evidence="15">
    <location>
        <begin position="198"/>
        <end position="217"/>
    </location>
</feature>
<dbReference type="InterPro" id="IPR003661">
    <property type="entry name" value="HisK_dim/P_dom"/>
</dbReference>
<keyword evidence="8" id="KW-0547">Nucleotide-binding</keyword>
<feature type="transmembrane region" description="Helical" evidence="15">
    <location>
        <begin position="36"/>
        <end position="57"/>
    </location>
</feature>
<keyword evidence="4" id="KW-1003">Cell membrane</keyword>
<dbReference type="EMBL" id="JAERSG010000003">
    <property type="protein sequence ID" value="MBL0748370.1"/>
    <property type="molecule type" value="Genomic_DNA"/>
</dbReference>
<dbReference type="Proteomes" id="UP000636918">
    <property type="component" value="Unassembled WGS sequence"/>
</dbReference>
<feature type="transmembrane region" description="Helical" evidence="15">
    <location>
        <begin position="64"/>
        <end position="81"/>
    </location>
</feature>
<dbReference type="SUPFAM" id="SSF47384">
    <property type="entry name" value="Homodimeric domain of signal transducing histidine kinase"/>
    <property type="match status" value="1"/>
</dbReference>
<keyword evidence="7 15" id="KW-0812">Transmembrane</keyword>
<name>A0ABS1L9R6_9ACTN</name>
<evidence type="ECO:0000256" key="4">
    <source>
        <dbReference type="ARBA" id="ARBA00022475"/>
    </source>
</evidence>
<keyword evidence="10" id="KW-0067">ATP-binding</keyword>
<keyword evidence="5" id="KW-0597">Phosphoprotein</keyword>
<reference evidence="17 18" key="1">
    <citation type="submission" date="2021-01" db="EMBL/GenBank/DDBJ databases">
        <title>Genome seq and assembly of Nocardiodes sp. G10.</title>
        <authorList>
            <person name="Chhetri G."/>
        </authorList>
    </citation>
    <scope>NUCLEOTIDE SEQUENCE [LARGE SCALE GENOMIC DNA]</scope>
    <source>
        <strain evidence="17 18">G10</strain>
    </source>
</reference>
<evidence type="ECO:0000256" key="9">
    <source>
        <dbReference type="ARBA" id="ARBA00022777"/>
    </source>
</evidence>
<evidence type="ECO:0000313" key="18">
    <source>
        <dbReference type="Proteomes" id="UP000636918"/>
    </source>
</evidence>
<evidence type="ECO:0000313" key="17">
    <source>
        <dbReference type="EMBL" id="MBL0748370.1"/>
    </source>
</evidence>
<evidence type="ECO:0000256" key="15">
    <source>
        <dbReference type="SAM" id="Phobius"/>
    </source>
</evidence>
<evidence type="ECO:0000256" key="1">
    <source>
        <dbReference type="ARBA" id="ARBA00000085"/>
    </source>
</evidence>
<dbReference type="InterPro" id="IPR004358">
    <property type="entry name" value="Sig_transdc_His_kin-like_C"/>
</dbReference>
<dbReference type="SUPFAM" id="SSF55874">
    <property type="entry name" value="ATPase domain of HSP90 chaperone/DNA topoisomerase II/histidine kinase"/>
    <property type="match status" value="1"/>
</dbReference>
<evidence type="ECO:0000256" key="14">
    <source>
        <dbReference type="ARBA" id="ARBA00039401"/>
    </source>
</evidence>
<dbReference type="SMART" id="SM00388">
    <property type="entry name" value="HisKA"/>
    <property type="match status" value="1"/>
</dbReference>
<accession>A0ABS1L9R6</accession>
<evidence type="ECO:0000256" key="13">
    <source>
        <dbReference type="ARBA" id="ARBA00023136"/>
    </source>
</evidence>